<name>A0A6M0H2Y3_9CLOT</name>
<dbReference type="PANTHER" id="PTHR11364:SF27">
    <property type="entry name" value="SULFURTRANSFERASE"/>
    <property type="match status" value="1"/>
</dbReference>
<evidence type="ECO:0000259" key="4">
    <source>
        <dbReference type="PROSITE" id="PS50206"/>
    </source>
</evidence>
<protein>
    <submittedName>
        <fullName evidence="5">Sulfurtransferase</fullName>
    </submittedName>
</protein>
<accession>A0A6M0H2Y3</accession>
<dbReference type="SMART" id="SM00450">
    <property type="entry name" value="RHOD"/>
    <property type="match status" value="3"/>
</dbReference>
<feature type="domain" description="Rhodanese" evidence="4">
    <location>
        <begin position="330"/>
        <end position="447"/>
    </location>
</feature>
<dbReference type="PROSITE" id="PS50206">
    <property type="entry name" value="RHODANESE_3"/>
    <property type="match status" value="3"/>
</dbReference>
<evidence type="ECO:0000256" key="2">
    <source>
        <dbReference type="ARBA" id="ARBA00022737"/>
    </source>
</evidence>
<proteinExistence type="predicted"/>
<dbReference type="AlphaFoldDB" id="A0A6M0H2Y3"/>
<dbReference type="CDD" id="cd01448">
    <property type="entry name" value="TST_Repeat_1"/>
    <property type="match status" value="1"/>
</dbReference>
<keyword evidence="1 5" id="KW-0808">Transferase</keyword>
<sequence length="462" mass="51796">MNKKTKLILATMTLAFSVFAFSGCSNSDKGNESATSDIKTIESKEVKENIEKSDWIIVDTRENDAFNGWKLDNVSRGGHIKGATDFSAAWLKVDNKDKDTTLDKVLETKGISKDKNIVLYDGNGKDAAEVANYLSNKGYSNLYIYDIKDWAQDSNNPMEAYENYEMLVPSSWVKDLIDGKHPETYDGKDYKVFEVSWGKEQDSPSYLKDGHIPGAIHINTDDIEKGPLWNRVSDEELEKFAVANGITKDTTTVLYGDDSMAAFRVVTILKYMGVEDVRILNGGTNKWVKAGYELEKTANKPVPVKSFGAKVPANKNYIVDLDMAKDIINDKKNSKLVDIRSWEEFIGETSGYDYIKTKGRPAGCVWGHAGTDAQSLQDYRNIDNTMRNKDEIINMWNEWGITPDQRLAFYCGTGWRAAEVLYYADVIGVKNIALYDGGWNEWSGNTGNEPNPIETGDPVKVK</sequence>
<keyword evidence="2" id="KW-0677">Repeat</keyword>
<gene>
    <name evidence="5" type="ORF">G3M99_05065</name>
</gene>
<evidence type="ECO:0000256" key="3">
    <source>
        <dbReference type="SAM" id="SignalP"/>
    </source>
</evidence>
<dbReference type="InterPro" id="IPR036873">
    <property type="entry name" value="Rhodanese-like_dom_sf"/>
</dbReference>
<dbReference type="EMBL" id="JAAGPU010000006">
    <property type="protein sequence ID" value="NEU04241.1"/>
    <property type="molecule type" value="Genomic_DNA"/>
</dbReference>
<dbReference type="Pfam" id="PF00581">
    <property type="entry name" value="Rhodanese"/>
    <property type="match status" value="3"/>
</dbReference>
<evidence type="ECO:0000313" key="5">
    <source>
        <dbReference type="EMBL" id="NEU04241.1"/>
    </source>
</evidence>
<dbReference type="InterPro" id="IPR001763">
    <property type="entry name" value="Rhodanese-like_dom"/>
</dbReference>
<dbReference type="Proteomes" id="UP000481872">
    <property type="component" value="Unassembled WGS sequence"/>
</dbReference>
<feature type="domain" description="Rhodanese" evidence="4">
    <location>
        <begin position="51"/>
        <end position="159"/>
    </location>
</feature>
<keyword evidence="6" id="KW-1185">Reference proteome</keyword>
<feature type="domain" description="Rhodanese" evidence="4">
    <location>
        <begin position="208"/>
        <end position="296"/>
    </location>
</feature>
<evidence type="ECO:0000313" key="6">
    <source>
        <dbReference type="Proteomes" id="UP000481872"/>
    </source>
</evidence>
<feature type="signal peptide" evidence="3">
    <location>
        <begin position="1"/>
        <end position="22"/>
    </location>
</feature>
<reference evidence="5 6" key="1">
    <citation type="submission" date="2020-02" db="EMBL/GenBank/DDBJ databases">
        <title>Genome assembly of a novel Clostridium senegalense strain.</title>
        <authorList>
            <person name="Gupta T.B."/>
            <person name="Jauregui R."/>
            <person name="Maclean P."/>
            <person name="Nawarathana A."/>
            <person name="Brightwell G."/>
        </authorList>
    </citation>
    <scope>NUCLEOTIDE SEQUENCE [LARGE SCALE GENOMIC DNA]</scope>
    <source>
        <strain evidence="5 6">AGRFS4</strain>
    </source>
</reference>
<feature type="chain" id="PRO_5039341949" evidence="3">
    <location>
        <begin position="23"/>
        <end position="462"/>
    </location>
</feature>
<dbReference type="CDD" id="cd01449">
    <property type="entry name" value="TST_Repeat_2"/>
    <property type="match status" value="1"/>
</dbReference>
<dbReference type="RefSeq" id="WP_199869463.1">
    <property type="nucleotide sequence ID" value="NZ_JAAGPU010000006.1"/>
</dbReference>
<dbReference type="GO" id="GO:0004792">
    <property type="term" value="F:thiosulfate-cyanide sulfurtransferase activity"/>
    <property type="evidence" value="ECO:0007669"/>
    <property type="project" value="TreeGrafter"/>
</dbReference>
<dbReference type="PROSITE" id="PS51257">
    <property type="entry name" value="PROKAR_LIPOPROTEIN"/>
    <property type="match status" value="1"/>
</dbReference>
<keyword evidence="3" id="KW-0732">Signal</keyword>
<evidence type="ECO:0000256" key="1">
    <source>
        <dbReference type="ARBA" id="ARBA00022679"/>
    </source>
</evidence>
<dbReference type="SUPFAM" id="SSF52821">
    <property type="entry name" value="Rhodanese/Cell cycle control phosphatase"/>
    <property type="match status" value="3"/>
</dbReference>
<dbReference type="InterPro" id="IPR045078">
    <property type="entry name" value="TST/MPST-like"/>
</dbReference>
<organism evidence="5 6">
    <name type="scientific">Clostridium senegalense</name>
    <dbReference type="NCBI Taxonomy" id="1465809"/>
    <lineage>
        <taxon>Bacteria</taxon>
        <taxon>Bacillati</taxon>
        <taxon>Bacillota</taxon>
        <taxon>Clostridia</taxon>
        <taxon>Eubacteriales</taxon>
        <taxon>Clostridiaceae</taxon>
        <taxon>Clostridium</taxon>
    </lineage>
</organism>
<comment type="caution">
    <text evidence="5">The sequence shown here is derived from an EMBL/GenBank/DDBJ whole genome shotgun (WGS) entry which is preliminary data.</text>
</comment>
<dbReference type="Gene3D" id="3.40.250.10">
    <property type="entry name" value="Rhodanese-like domain"/>
    <property type="match status" value="3"/>
</dbReference>
<dbReference type="PANTHER" id="PTHR11364">
    <property type="entry name" value="THIOSULFATE SULFERTANSFERASE"/>
    <property type="match status" value="1"/>
</dbReference>